<dbReference type="Proteomes" id="UP000580250">
    <property type="component" value="Unassembled WGS sequence"/>
</dbReference>
<evidence type="ECO:0000313" key="2">
    <source>
        <dbReference type="Proteomes" id="UP000580250"/>
    </source>
</evidence>
<dbReference type="AlphaFoldDB" id="A0A6V7UCT2"/>
<organism evidence="1 2">
    <name type="scientific">Meloidogyne enterolobii</name>
    <name type="common">Root-knot nematode worm</name>
    <name type="synonym">Meloidogyne mayaguensis</name>
    <dbReference type="NCBI Taxonomy" id="390850"/>
    <lineage>
        <taxon>Eukaryota</taxon>
        <taxon>Metazoa</taxon>
        <taxon>Ecdysozoa</taxon>
        <taxon>Nematoda</taxon>
        <taxon>Chromadorea</taxon>
        <taxon>Rhabditida</taxon>
        <taxon>Tylenchina</taxon>
        <taxon>Tylenchomorpha</taxon>
        <taxon>Tylenchoidea</taxon>
        <taxon>Meloidogynidae</taxon>
        <taxon>Meloidogyninae</taxon>
        <taxon>Meloidogyne</taxon>
    </lineage>
</organism>
<comment type="caution">
    <text evidence="1">The sequence shown here is derived from an EMBL/GenBank/DDBJ whole genome shotgun (WGS) entry which is preliminary data.</text>
</comment>
<dbReference type="EMBL" id="CAJEWN010000055">
    <property type="protein sequence ID" value="CAD2153942.1"/>
    <property type="molecule type" value="Genomic_DNA"/>
</dbReference>
<reference evidence="1 2" key="1">
    <citation type="submission" date="2020-08" db="EMBL/GenBank/DDBJ databases">
        <authorList>
            <person name="Koutsovoulos G."/>
            <person name="Danchin GJ E."/>
        </authorList>
    </citation>
    <scope>NUCLEOTIDE SEQUENCE [LARGE SCALE GENOMIC DNA]</scope>
</reference>
<protein>
    <submittedName>
        <fullName evidence="1">Uncharacterized protein</fullName>
    </submittedName>
</protein>
<gene>
    <name evidence="1" type="ORF">MENT_LOCUS11303</name>
</gene>
<name>A0A6V7UCT2_MELEN</name>
<evidence type="ECO:0000313" key="1">
    <source>
        <dbReference type="EMBL" id="CAD2153942.1"/>
    </source>
</evidence>
<sequence>MSTFFVCSSQAKILRILESQQVLAKKNKFFKENLGFKVENATIGAIMIGDYLFRIRKFIRNINDLFVNNKVQNLYDTILL</sequence>
<proteinExistence type="predicted"/>
<accession>A0A6V7UCT2</accession>